<dbReference type="EMBL" id="PQIB02000013">
    <property type="protein sequence ID" value="RLM74236.1"/>
    <property type="molecule type" value="Genomic_DNA"/>
</dbReference>
<evidence type="ECO:0000256" key="1">
    <source>
        <dbReference type="ARBA" id="ARBA00004123"/>
    </source>
</evidence>
<dbReference type="SMART" id="SM01019">
    <property type="entry name" value="B3"/>
    <property type="match status" value="3"/>
</dbReference>
<evidence type="ECO:0000256" key="2">
    <source>
        <dbReference type="ARBA" id="ARBA00023015"/>
    </source>
</evidence>
<dbReference type="PROSITE" id="PS50863">
    <property type="entry name" value="B3"/>
    <property type="match status" value="2"/>
</dbReference>
<keyword evidence="4" id="KW-0804">Transcription</keyword>
<evidence type="ECO:0000313" key="8">
    <source>
        <dbReference type="Proteomes" id="UP000275267"/>
    </source>
</evidence>
<dbReference type="STRING" id="4540.A0A3L6Q9D7"/>
<feature type="domain" description="TF-B3" evidence="6">
    <location>
        <begin position="131"/>
        <end position="226"/>
    </location>
</feature>
<dbReference type="AlphaFoldDB" id="A0A3L6Q9D7"/>
<dbReference type="Pfam" id="PF02362">
    <property type="entry name" value="B3"/>
    <property type="match status" value="2"/>
</dbReference>
<organism evidence="7 8">
    <name type="scientific">Panicum miliaceum</name>
    <name type="common">Proso millet</name>
    <name type="synonym">Broomcorn millet</name>
    <dbReference type="NCBI Taxonomy" id="4540"/>
    <lineage>
        <taxon>Eukaryota</taxon>
        <taxon>Viridiplantae</taxon>
        <taxon>Streptophyta</taxon>
        <taxon>Embryophyta</taxon>
        <taxon>Tracheophyta</taxon>
        <taxon>Spermatophyta</taxon>
        <taxon>Magnoliopsida</taxon>
        <taxon>Liliopsida</taxon>
        <taxon>Poales</taxon>
        <taxon>Poaceae</taxon>
        <taxon>PACMAD clade</taxon>
        <taxon>Panicoideae</taxon>
        <taxon>Panicodae</taxon>
        <taxon>Paniceae</taxon>
        <taxon>Panicinae</taxon>
        <taxon>Panicum</taxon>
        <taxon>Panicum sect. Panicum</taxon>
    </lineage>
</organism>
<dbReference type="InterPro" id="IPR039218">
    <property type="entry name" value="REM_fam"/>
</dbReference>
<evidence type="ECO:0000259" key="6">
    <source>
        <dbReference type="PROSITE" id="PS50863"/>
    </source>
</evidence>
<evidence type="ECO:0000256" key="4">
    <source>
        <dbReference type="ARBA" id="ARBA00023163"/>
    </source>
</evidence>
<gene>
    <name evidence="7" type="ORF">C2845_PM15G04580</name>
</gene>
<name>A0A3L6Q9D7_PANMI</name>
<dbReference type="Gene3D" id="2.40.330.10">
    <property type="entry name" value="DNA-binding pseudobarrel domain"/>
    <property type="match status" value="3"/>
</dbReference>
<dbReference type="PANTHER" id="PTHR31674">
    <property type="entry name" value="B3 DOMAIN-CONTAINING PROTEIN REM-LIKE 3-RELATED"/>
    <property type="match status" value="1"/>
</dbReference>
<accession>A0A3L6Q9D7</accession>
<dbReference type="Proteomes" id="UP000275267">
    <property type="component" value="Unassembled WGS sequence"/>
</dbReference>
<proteinExistence type="predicted"/>
<evidence type="ECO:0000256" key="5">
    <source>
        <dbReference type="ARBA" id="ARBA00023242"/>
    </source>
</evidence>
<dbReference type="GO" id="GO:0003677">
    <property type="term" value="F:DNA binding"/>
    <property type="evidence" value="ECO:0007669"/>
    <property type="project" value="UniProtKB-KW"/>
</dbReference>
<dbReference type="OrthoDB" id="1109907at2759"/>
<comment type="subcellular location">
    <subcellularLocation>
        <location evidence="1">Nucleus</location>
    </subcellularLocation>
</comment>
<sequence>MASSGNHGAAKAKDLRVLLPFTCDSLRIPDKLAEEVGASLDDSVEVLVVGPRNKVRRVEVGWDGDGAFLGCGWPELADACGVEGGWFLVVRHRGRGLLTIKAFDRSYCLRELGIPSQQGQAIMSGKDTMGRPQFISILSPDSMEKMLIPAKFVHHYFLKEPRENSAIVLGPRGKVSSIKLEMKRSGIFFAGGWSQFLSSHPITEDNNLLIRYEGESAFTVKVFDPEGLLIQSSQHNFEIQNVPTLPGFSEGQKKPNGCMDYSSKASKTMSCVYNIGPPAWVKKKINANTIENHLALPASFCEAIGLLEACTITLKTSMRSSSYWQVVIHPYKNSSHRVMSGWRRFCRDNGIKVGDVCTIRVLEPKLWYVFIAGP</sequence>
<evidence type="ECO:0000256" key="3">
    <source>
        <dbReference type="ARBA" id="ARBA00023125"/>
    </source>
</evidence>
<dbReference type="SUPFAM" id="SSF101936">
    <property type="entry name" value="DNA-binding pseudobarrel domain"/>
    <property type="match status" value="3"/>
</dbReference>
<keyword evidence="2" id="KW-0805">Transcription regulation</keyword>
<keyword evidence="5" id="KW-0539">Nucleus</keyword>
<dbReference type="PANTHER" id="PTHR31674:SF86">
    <property type="entry name" value="B3 DOMAIN-CONTAINING PROTEIN OS04G0347400-RELATED"/>
    <property type="match status" value="1"/>
</dbReference>
<evidence type="ECO:0000313" key="7">
    <source>
        <dbReference type="EMBL" id="RLM74236.1"/>
    </source>
</evidence>
<keyword evidence="3" id="KW-0238">DNA-binding</keyword>
<dbReference type="InterPro" id="IPR003340">
    <property type="entry name" value="B3_DNA-bd"/>
</dbReference>
<dbReference type="InterPro" id="IPR015300">
    <property type="entry name" value="DNA-bd_pseudobarrel_sf"/>
</dbReference>
<reference evidence="8" key="1">
    <citation type="journal article" date="2019" name="Nat. Commun.">
        <title>The genome of broomcorn millet.</title>
        <authorList>
            <person name="Zou C."/>
            <person name="Miki D."/>
            <person name="Li D."/>
            <person name="Tang Q."/>
            <person name="Xiao L."/>
            <person name="Rajput S."/>
            <person name="Deng P."/>
            <person name="Jia W."/>
            <person name="Huang R."/>
            <person name="Zhang M."/>
            <person name="Sun Y."/>
            <person name="Hu J."/>
            <person name="Fu X."/>
            <person name="Schnable P.S."/>
            <person name="Li F."/>
            <person name="Zhang H."/>
            <person name="Feng B."/>
            <person name="Zhu X."/>
            <person name="Liu R."/>
            <person name="Schnable J.C."/>
            <person name="Zhu J.-K."/>
            <person name="Zhang H."/>
        </authorList>
    </citation>
    <scope>NUCLEOTIDE SEQUENCE [LARGE SCALE GENOMIC DNA]</scope>
</reference>
<dbReference type="GO" id="GO:0005634">
    <property type="term" value="C:nucleus"/>
    <property type="evidence" value="ECO:0007669"/>
    <property type="project" value="UniProtKB-SubCell"/>
</dbReference>
<comment type="caution">
    <text evidence="7">The sequence shown here is derived from an EMBL/GenBank/DDBJ whole genome shotgun (WGS) entry which is preliminary data.</text>
</comment>
<protein>
    <submittedName>
        <fullName evidence="7">B3 domain-containing protein</fullName>
    </submittedName>
</protein>
<feature type="domain" description="TF-B3" evidence="6">
    <location>
        <begin position="279"/>
        <end position="374"/>
    </location>
</feature>
<keyword evidence="8" id="KW-1185">Reference proteome</keyword>
<dbReference type="CDD" id="cd10017">
    <property type="entry name" value="B3_DNA"/>
    <property type="match status" value="2"/>
</dbReference>